<evidence type="ECO:0008006" key="3">
    <source>
        <dbReference type="Google" id="ProtNLM"/>
    </source>
</evidence>
<comment type="caution">
    <text evidence="1">The sequence shown here is derived from an EMBL/GenBank/DDBJ whole genome shotgun (WGS) entry which is preliminary data.</text>
</comment>
<dbReference type="OrthoDB" id="9810277at2"/>
<sequence length="518" mass="58003">MAEMMVTTLEEHAGLTAALEKQLGARRYETHISTVLVANGKAWKIKKPLDLGFLDFSTLERRKFCCEEELRLNGRLADDVYLRVTPICGSIDAPQLVTDDGAGCDVIEYAVEMREFPADALLADHQELLSEEAMDAIARQVADFQKEIASARTGGELGSPEAVLFPMQQNFDQVRQLIDDSDDHARLDALNNWTVAQHQRHESLLASRLKNGFVAEGHGDMHLGNIAVEDGRFIIFDGIEFNPNLSWIDKVNEIAFFMMDLDRNGHRDLSARFLNSWLINTGDYEGLALLRFYQVYRAMVRTKIAAFRLAQEISDEEREAVTQAYREYLSLAESYIVDEQPRLMITCGPSGSGKSVVARAVVAHLGAVQVASDVERKRLAGLAALESSNSGIDTGIYTREMSQKTYQRLLQLSETILKAGFSAVADATFLKQDYRKPFADLAERLDVPFHILRMETSEDELMQRVEVRLARGDDPAEANVEVLRQQLKSQDTLDESEQAHAIILTPPDVDAGDYLARL</sequence>
<keyword evidence="2" id="KW-1185">Reference proteome</keyword>
<evidence type="ECO:0000313" key="2">
    <source>
        <dbReference type="Proteomes" id="UP000190198"/>
    </source>
</evidence>
<reference evidence="1 2" key="1">
    <citation type="submission" date="2016-11" db="EMBL/GenBank/DDBJ databases">
        <title>Mixed transmission modes and dynamic genome evolution in an obligate animal-bacterial symbiosis.</title>
        <authorList>
            <person name="Russell S.L."/>
            <person name="Corbett-Detig R.B."/>
            <person name="Cavanaugh C.M."/>
        </authorList>
    </citation>
    <scope>NUCLEOTIDE SEQUENCE [LARGE SCALE GENOMIC DNA]</scope>
    <source>
        <strain evidence="1">Sp-SM6</strain>
    </source>
</reference>
<dbReference type="Proteomes" id="UP000190198">
    <property type="component" value="Unassembled WGS sequence"/>
</dbReference>
<protein>
    <recommendedName>
        <fullName evidence="3">Aminoglycoside phosphotransferase domain-containing protein</fullName>
    </recommendedName>
</protein>
<dbReference type="EMBL" id="MPRK01000053">
    <property type="protein sequence ID" value="OOZ41781.1"/>
    <property type="molecule type" value="Genomic_DNA"/>
</dbReference>
<dbReference type="SUPFAM" id="SSF52540">
    <property type="entry name" value="P-loop containing nucleoside triphosphate hydrolases"/>
    <property type="match status" value="1"/>
</dbReference>
<proteinExistence type="predicted"/>
<dbReference type="InterPro" id="IPR011009">
    <property type="entry name" value="Kinase-like_dom_sf"/>
</dbReference>
<accession>A0A1T2L9L4</accession>
<dbReference type="AlphaFoldDB" id="A0A1T2L9L4"/>
<gene>
    <name evidence="1" type="ORF">BOW52_04200</name>
</gene>
<dbReference type="Pfam" id="PF13671">
    <property type="entry name" value="AAA_33"/>
    <property type="match status" value="1"/>
</dbReference>
<evidence type="ECO:0000313" key="1">
    <source>
        <dbReference type="EMBL" id="OOZ41781.1"/>
    </source>
</evidence>
<dbReference type="SUPFAM" id="SSF56112">
    <property type="entry name" value="Protein kinase-like (PK-like)"/>
    <property type="match status" value="1"/>
</dbReference>
<dbReference type="Gene3D" id="3.40.50.300">
    <property type="entry name" value="P-loop containing nucleotide triphosphate hydrolases"/>
    <property type="match status" value="1"/>
</dbReference>
<dbReference type="PANTHER" id="PTHR43883:SF1">
    <property type="entry name" value="GLUCONOKINASE"/>
    <property type="match status" value="1"/>
</dbReference>
<dbReference type="PANTHER" id="PTHR43883">
    <property type="entry name" value="SLR0207 PROTEIN"/>
    <property type="match status" value="1"/>
</dbReference>
<dbReference type="RefSeq" id="WP_135568048.1">
    <property type="nucleotide sequence ID" value="NZ_MPRK01000053.1"/>
</dbReference>
<dbReference type="InterPro" id="IPR027417">
    <property type="entry name" value="P-loop_NTPase"/>
</dbReference>
<dbReference type="InterPro" id="IPR052732">
    <property type="entry name" value="Cell-binding_unc_protein"/>
</dbReference>
<organism evidence="1 2">
    <name type="scientific">Solemya elarraichensis gill symbiont</name>
    <dbReference type="NCBI Taxonomy" id="1918949"/>
    <lineage>
        <taxon>Bacteria</taxon>
        <taxon>Pseudomonadati</taxon>
        <taxon>Pseudomonadota</taxon>
        <taxon>Gammaproteobacteria</taxon>
        <taxon>sulfur-oxidizing symbionts</taxon>
    </lineage>
</organism>
<name>A0A1T2L9L4_9GAMM</name>